<proteinExistence type="predicted"/>
<evidence type="ECO:0000313" key="3">
    <source>
        <dbReference type="Proteomes" id="UP000320386"/>
    </source>
</evidence>
<name>A0A518BXW6_9BACT</name>
<evidence type="ECO:0000256" key="1">
    <source>
        <dbReference type="SAM" id="MobiDB-lite"/>
    </source>
</evidence>
<feature type="compositionally biased region" description="Basic residues" evidence="1">
    <location>
        <begin position="1"/>
        <end position="22"/>
    </location>
</feature>
<feature type="compositionally biased region" description="Low complexity" evidence="1">
    <location>
        <begin position="23"/>
        <end position="34"/>
    </location>
</feature>
<gene>
    <name evidence="2" type="ORF">Pan265_16510</name>
</gene>
<organism evidence="2 3">
    <name type="scientific">Mucisphaera calidilacus</name>
    <dbReference type="NCBI Taxonomy" id="2527982"/>
    <lineage>
        <taxon>Bacteria</taxon>
        <taxon>Pseudomonadati</taxon>
        <taxon>Planctomycetota</taxon>
        <taxon>Phycisphaerae</taxon>
        <taxon>Phycisphaerales</taxon>
        <taxon>Phycisphaeraceae</taxon>
        <taxon>Mucisphaera</taxon>
    </lineage>
</organism>
<dbReference type="KEGG" id="mcad:Pan265_16510"/>
<dbReference type="RefSeq" id="WP_145445998.1">
    <property type="nucleotide sequence ID" value="NZ_CP036280.1"/>
</dbReference>
<evidence type="ECO:0008006" key="4">
    <source>
        <dbReference type="Google" id="ProtNLM"/>
    </source>
</evidence>
<evidence type="ECO:0000313" key="2">
    <source>
        <dbReference type="EMBL" id="QDU71798.1"/>
    </source>
</evidence>
<dbReference type="Pfam" id="PF11154">
    <property type="entry name" value="DUF2934"/>
    <property type="match status" value="1"/>
</dbReference>
<reference evidence="2 3" key="1">
    <citation type="submission" date="2019-02" db="EMBL/GenBank/DDBJ databases">
        <title>Deep-cultivation of Planctomycetes and their phenomic and genomic characterization uncovers novel biology.</title>
        <authorList>
            <person name="Wiegand S."/>
            <person name="Jogler M."/>
            <person name="Boedeker C."/>
            <person name="Pinto D."/>
            <person name="Vollmers J."/>
            <person name="Rivas-Marin E."/>
            <person name="Kohn T."/>
            <person name="Peeters S.H."/>
            <person name="Heuer A."/>
            <person name="Rast P."/>
            <person name="Oberbeckmann S."/>
            <person name="Bunk B."/>
            <person name="Jeske O."/>
            <person name="Meyerdierks A."/>
            <person name="Storesund J.E."/>
            <person name="Kallscheuer N."/>
            <person name="Luecker S."/>
            <person name="Lage O.M."/>
            <person name="Pohl T."/>
            <person name="Merkel B.J."/>
            <person name="Hornburger P."/>
            <person name="Mueller R.-W."/>
            <person name="Bruemmer F."/>
            <person name="Labrenz M."/>
            <person name="Spormann A.M."/>
            <person name="Op den Camp H."/>
            <person name="Overmann J."/>
            <person name="Amann R."/>
            <person name="Jetten M.S.M."/>
            <person name="Mascher T."/>
            <person name="Medema M.H."/>
            <person name="Devos D.P."/>
            <person name="Kaster A.-K."/>
            <person name="Ovreas L."/>
            <person name="Rohde M."/>
            <person name="Galperin M.Y."/>
            <person name="Jogler C."/>
        </authorList>
    </citation>
    <scope>NUCLEOTIDE SEQUENCE [LARGE SCALE GENOMIC DNA]</scope>
    <source>
        <strain evidence="2 3">Pan265</strain>
    </source>
</reference>
<dbReference type="AlphaFoldDB" id="A0A518BXW6"/>
<protein>
    <recommendedName>
        <fullName evidence="4">DUF2934 domain-containing protein</fullName>
    </recommendedName>
</protein>
<sequence length="85" mass="9327">MARTRKTTTKTTRKTSTTKRASKTTTKAAAPKKTVQAAPAGEVVMKLTHDEIANRAYFKWLAKGKPSGSEMSLWLEAESELKKSA</sequence>
<feature type="region of interest" description="Disordered" evidence="1">
    <location>
        <begin position="1"/>
        <end position="34"/>
    </location>
</feature>
<dbReference type="Proteomes" id="UP000320386">
    <property type="component" value="Chromosome"/>
</dbReference>
<keyword evidence="3" id="KW-1185">Reference proteome</keyword>
<dbReference type="OrthoDB" id="283234at2"/>
<dbReference type="InterPro" id="IPR021327">
    <property type="entry name" value="DUF2934"/>
</dbReference>
<accession>A0A518BXW6</accession>
<dbReference type="EMBL" id="CP036280">
    <property type="protein sequence ID" value="QDU71798.1"/>
    <property type="molecule type" value="Genomic_DNA"/>
</dbReference>